<dbReference type="InterPro" id="IPR010314">
    <property type="entry name" value="E3_Ub_ligase_DUF913"/>
</dbReference>
<dbReference type="PANTHER" id="PTHR11254">
    <property type="entry name" value="HECT DOMAIN UBIQUITIN-PROTEIN LIGASE"/>
    <property type="match status" value="1"/>
</dbReference>
<dbReference type="Proteomes" id="UP000036987">
    <property type="component" value="Unassembled WGS sequence"/>
</dbReference>
<dbReference type="FunFam" id="3.30.2410.10:FF:000010">
    <property type="entry name" value="E3 ubiquitin-protein ligase UPL1"/>
    <property type="match status" value="1"/>
</dbReference>
<comment type="catalytic activity">
    <reaction evidence="1">
        <text>S-ubiquitinyl-[E2 ubiquitin-conjugating enzyme]-L-cysteine + [acceptor protein]-L-lysine = [E2 ubiquitin-conjugating enzyme]-L-cysteine + N(6)-ubiquitinyl-[acceptor protein]-L-lysine.</text>
        <dbReference type="EC" id="2.3.2.26"/>
    </reaction>
</comment>
<dbReference type="GO" id="GO:0016567">
    <property type="term" value="P:protein ubiquitination"/>
    <property type="evidence" value="ECO:0007669"/>
    <property type="project" value="UniProtKB-UniPathway"/>
</dbReference>
<feature type="active site" description="Glycyl thioester intermediate" evidence="7">
    <location>
        <position position="3720"/>
    </location>
</feature>
<evidence type="ECO:0000256" key="7">
    <source>
        <dbReference type="PROSITE-ProRule" id="PRU00104"/>
    </source>
</evidence>
<dbReference type="InterPro" id="IPR011989">
    <property type="entry name" value="ARM-like"/>
</dbReference>
<dbReference type="Gene3D" id="1.10.8.10">
    <property type="entry name" value="DNA helicase RuvA subunit, C-terminal domain"/>
    <property type="match status" value="1"/>
</dbReference>
<evidence type="ECO:0000313" key="12">
    <source>
        <dbReference type="Proteomes" id="UP000036987"/>
    </source>
</evidence>
<dbReference type="SMART" id="SM00119">
    <property type="entry name" value="HECTc"/>
    <property type="match status" value="1"/>
</dbReference>
<dbReference type="STRING" id="29655.A0A0K9PTE8"/>
<dbReference type="Gene3D" id="1.25.10.10">
    <property type="entry name" value="Leucine-rich Repeat Variant"/>
    <property type="match status" value="1"/>
</dbReference>
<dbReference type="InterPro" id="IPR000569">
    <property type="entry name" value="HECT_dom"/>
</dbReference>
<evidence type="ECO:0000256" key="8">
    <source>
        <dbReference type="SAM" id="MobiDB-lite"/>
    </source>
</evidence>
<dbReference type="Pfam" id="PF06025">
    <property type="entry name" value="DUF913"/>
    <property type="match status" value="1"/>
</dbReference>
<accession>A0A0K9PTE8</accession>
<dbReference type="PROSITE" id="PS50030">
    <property type="entry name" value="UBA"/>
    <property type="match status" value="1"/>
</dbReference>
<dbReference type="Gene3D" id="3.30.2160.10">
    <property type="entry name" value="Hect, E3 ligase catalytic domain"/>
    <property type="match status" value="1"/>
</dbReference>
<dbReference type="PROSITE" id="PS50237">
    <property type="entry name" value="HECT"/>
    <property type="match status" value="1"/>
</dbReference>
<dbReference type="SMART" id="SM00165">
    <property type="entry name" value="UBA"/>
    <property type="match status" value="1"/>
</dbReference>
<dbReference type="SUPFAM" id="SSF48371">
    <property type="entry name" value="ARM repeat"/>
    <property type="match status" value="1"/>
</dbReference>
<feature type="compositionally biased region" description="Low complexity" evidence="8">
    <location>
        <begin position="2678"/>
        <end position="2688"/>
    </location>
</feature>
<organism evidence="11 12">
    <name type="scientific">Zostera marina</name>
    <name type="common">Eelgrass</name>
    <dbReference type="NCBI Taxonomy" id="29655"/>
    <lineage>
        <taxon>Eukaryota</taxon>
        <taxon>Viridiplantae</taxon>
        <taxon>Streptophyta</taxon>
        <taxon>Embryophyta</taxon>
        <taxon>Tracheophyta</taxon>
        <taxon>Spermatophyta</taxon>
        <taxon>Magnoliopsida</taxon>
        <taxon>Liliopsida</taxon>
        <taxon>Zosteraceae</taxon>
        <taxon>Zostera</taxon>
    </lineage>
</organism>
<name>A0A0K9PTE8_ZOSMR</name>
<dbReference type="CDD" id="cd14327">
    <property type="entry name" value="UBA_atUPL1_2_like"/>
    <property type="match status" value="1"/>
</dbReference>
<protein>
    <recommendedName>
        <fullName evidence="3">HECT-type E3 ubiquitin transferase</fullName>
        <ecNumber evidence="3">2.3.2.26</ecNumber>
    </recommendedName>
</protein>
<dbReference type="Gene3D" id="3.90.1750.10">
    <property type="entry name" value="Hect, E3 ligase catalytic domains"/>
    <property type="match status" value="1"/>
</dbReference>
<dbReference type="FunFam" id="3.90.1750.10:FF:000026">
    <property type="entry name" value="E3 ubiquitin-protein ligase HACE1"/>
    <property type="match status" value="1"/>
</dbReference>
<dbReference type="EMBL" id="LFYR01000642">
    <property type="protein sequence ID" value="KMZ72224.1"/>
    <property type="molecule type" value="Genomic_DNA"/>
</dbReference>
<dbReference type="Pfam" id="PF22562">
    <property type="entry name" value="UBA_7"/>
    <property type="match status" value="1"/>
</dbReference>
<feature type="compositionally biased region" description="Polar residues" evidence="8">
    <location>
        <begin position="923"/>
        <end position="932"/>
    </location>
</feature>
<dbReference type="GO" id="GO:0061630">
    <property type="term" value="F:ubiquitin protein ligase activity"/>
    <property type="evidence" value="ECO:0000318"/>
    <property type="project" value="GO_Central"/>
</dbReference>
<dbReference type="InterPro" id="IPR025527">
    <property type="entry name" value="HUWE1/Rev1_UBM"/>
</dbReference>
<proteinExistence type="inferred from homology"/>
<evidence type="ECO:0000259" key="9">
    <source>
        <dbReference type="PROSITE" id="PS50030"/>
    </source>
</evidence>
<evidence type="ECO:0000259" key="10">
    <source>
        <dbReference type="PROSITE" id="PS50237"/>
    </source>
</evidence>
<dbReference type="Pfam" id="PF14377">
    <property type="entry name" value="UBM"/>
    <property type="match status" value="3"/>
</dbReference>
<dbReference type="Gene3D" id="3.30.2410.10">
    <property type="entry name" value="Hect, E3 ligase catalytic domain"/>
    <property type="match status" value="1"/>
</dbReference>
<comment type="similarity">
    <text evidence="6">Belongs to the UPL family. TOM1/PTR1 subfamily.</text>
</comment>
<feature type="compositionally biased region" description="Acidic residues" evidence="8">
    <location>
        <begin position="2197"/>
        <end position="2211"/>
    </location>
</feature>
<feature type="compositionally biased region" description="Polar residues" evidence="8">
    <location>
        <begin position="1734"/>
        <end position="1747"/>
    </location>
</feature>
<keyword evidence="11" id="KW-0436">Ligase</keyword>
<feature type="region of interest" description="Disordered" evidence="8">
    <location>
        <begin position="2572"/>
        <end position="2593"/>
    </location>
</feature>
<dbReference type="CDD" id="cd00078">
    <property type="entry name" value="HECTc"/>
    <property type="match status" value="1"/>
</dbReference>
<feature type="region of interest" description="Disordered" evidence="8">
    <location>
        <begin position="907"/>
        <end position="951"/>
    </location>
</feature>
<keyword evidence="4" id="KW-0808">Transferase</keyword>
<feature type="region of interest" description="Disordered" evidence="8">
    <location>
        <begin position="2159"/>
        <end position="2211"/>
    </location>
</feature>
<evidence type="ECO:0000313" key="11">
    <source>
        <dbReference type="EMBL" id="KMZ72224.1"/>
    </source>
</evidence>
<feature type="region of interest" description="Disordered" evidence="8">
    <location>
        <begin position="2371"/>
        <end position="2391"/>
    </location>
</feature>
<dbReference type="InterPro" id="IPR015940">
    <property type="entry name" value="UBA"/>
</dbReference>
<dbReference type="FunFam" id="3.30.2160.10:FF:000001">
    <property type="entry name" value="E3 ubiquitin-protein ligase NEDD4-like"/>
    <property type="match status" value="1"/>
</dbReference>
<comment type="pathway">
    <text evidence="2">Protein modification; protein ubiquitination.</text>
</comment>
<dbReference type="Pfam" id="PF06012">
    <property type="entry name" value="DUF908"/>
    <property type="match status" value="2"/>
</dbReference>
<dbReference type="Gene3D" id="6.10.250.1630">
    <property type="match status" value="1"/>
</dbReference>
<evidence type="ECO:0000256" key="5">
    <source>
        <dbReference type="ARBA" id="ARBA00022786"/>
    </source>
</evidence>
<dbReference type="GO" id="GO:0016874">
    <property type="term" value="F:ligase activity"/>
    <property type="evidence" value="ECO:0007669"/>
    <property type="project" value="UniProtKB-KW"/>
</dbReference>
<dbReference type="OMA" id="ADEMKYG"/>
<gene>
    <name evidence="11" type="ORF">ZOSMA_169G00150</name>
</gene>
<feature type="compositionally biased region" description="Acidic residues" evidence="8">
    <location>
        <begin position="2159"/>
        <end position="2186"/>
    </location>
</feature>
<evidence type="ECO:0000256" key="1">
    <source>
        <dbReference type="ARBA" id="ARBA00000885"/>
    </source>
</evidence>
<dbReference type="OrthoDB" id="8068875at2759"/>
<feature type="domain" description="UBA" evidence="9">
    <location>
        <begin position="1297"/>
        <end position="1338"/>
    </location>
</feature>
<comment type="caution">
    <text evidence="11">The sequence shown here is derived from an EMBL/GenBank/DDBJ whole genome shotgun (WGS) entry which is preliminary data.</text>
</comment>
<dbReference type="SUPFAM" id="SSF46934">
    <property type="entry name" value="UBA-like"/>
    <property type="match status" value="1"/>
</dbReference>
<feature type="domain" description="HECT" evidence="10">
    <location>
        <begin position="3412"/>
        <end position="3753"/>
    </location>
</feature>
<dbReference type="GO" id="GO:0006511">
    <property type="term" value="P:ubiquitin-dependent protein catabolic process"/>
    <property type="evidence" value="ECO:0000318"/>
    <property type="project" value="GO_Central"/>
</dbReference>
<feature type="compositionally biased region" description="Polar residues" evidence="8">
    <location>
        <begin position="3039"/>
        <end position="3049"/>
    </location>
</feature>
<feature type="compositionally biased region" description="Polar residues" evidence="8">
    <location>
        <begin position="3056"/>
        <end position="3067"/>
    </location>
</feature>
<evidence type="ECO:0000256" key="6">
    <source>
        <dbReference type="ARBA" id="ARBA00034494"/>
    </source>
</evidence>
<feature type="region of interest" description="Disordered" evidence="8">
    <location>
        <begin position="2676"/>
        <end position="2696"/>
    </location>
</feature>
<keyword evidence="5 7" id="KW-0833">Ubl conjugation pathway</keyword>
<sequence length="3753" mass="414405">MKFKKKRLVEVPPKIKAFIKNVKDTCLEKIEEPLKNFSWEFDKGDFHHWVELFNHFDSYFEKWIRPRKDLKFEDDFVKADPPFPKNSVLEILRVLRIILENCSNKYFHSSYEHHLSSLLSCTDADVVEASLQTLAAFLKKTVGKCSIRDASLTSKLSAFSQGWGSKEFGLGLITCSTQNGHDSVSTEVGSTLHFEFYADSDISMQSCSAGTSNTGLKVIHLPKINLYTESDLELLSKLVEEYKVPSKLCFSLLTRLRFTRVFFSLPSRQQYVCIRLLAFIVLAQGSNDSDNLSIFFTNEPEFVNELVSLLNYEDLIPEKIQILGILSLAALCHDRSHQPTVLDAISSGGNRGILPGLMQRVIVSITTESGKWSTDFAEALLSLVTILVSSSPGSSALREAGFIPTLLPLLKVTKSQHIHLVSTAVHVLEAFMDYSNPAVTLFRELGGLDDTIARLKLEVLYVKNGLKKNGENSQDTLCDRKGKKVIDSFHDESSLPYFSENMVSFHRKVLMKALLRAISLATYAPGSTARIYGSEENLLPQCLCIIFRRAKDFGGGVFSLAATVMSDLIHKDPTCFSILDAADLPRAFLDSIMSGVLCSAEAITCIPQCLDALCLNNSGLLAVKDCNALSCFVKVFTSHTYLRALNGDTPTSLSSGLDELIRHASSLRGSAVENLIDILQTISKFGTGTGVTDCRFTSTITHMDTDLEERDPVILETTENSKNECFEQVEGSSDISAVQIEYLLPEYIHNATRLLETVLQNGDTCRLFIEKKGVEAVLQLFNLPLMPLITSIGQNVSVAFKNFSPLHSITIARAVCSFLKEHLKLLNESLALVGGSNFILLEKPMQMKVMRSLSTLEGILSLSNILLKTTGTIVSEIGSSDADVVKDLGKVYREILWQISLSNDSKLEGKENAEQDTGPGHGQVSNNTGIESQSDDDTNSAPLRRYTNPFHVRNGPASRWRPWSIGQEFIPTVGSTENLLRHGRYGFSRTRGRNNRHVDIAHVDSEGSTNILETSPTQDVKKKNPDLIILELLNKLVFTSRAFHVSLVKGLTPRRRSDHGSLSPACKNIATALAKLFFEALCYSGQATQVLDISLSVKCRYLGNVVDDMIALIFDSRKRSCNTALVNSFYVNGAFKELLTTFKASSQLLWTLPCSLPTIELDKENVAGAARMSHNSWLLDTLQNYCRLFEYFVNSSLLLSPSSTSMAQLLVQPVASGLSLGLFVVPRDPELFVQMLQSQVLDVILPIWNHPMFYSCSPALISSVVSIVTHIYSGVGYSRNGRIGTVGSAGHRLTVPSLDESSIISIVDMGFTRARAEEALRSVGTDSVEMAMDWLFGHPEEYAQEDAQLTQALELSLGTSSEIPKDDSHDKINDSFIEGKRMDVPPIDDILSTSLNLFQNGFAISFPLTDLLVTLCNRNNGEDRQRVVLFLIQKLKITPSDPLNDVGVLSHSSHILALLLSEETSTRAIAAENGVVTVSLDILSYFTSNGIKDDISVTKCLSALFLILNDMVQISTKCSSQKIHGTQSETLCNLPGDNISVSVQSSIPGGKNLPKVEKDQSNIFEKILGRSTGYLTLEASRKALLIACEFIKNHAPAMVMQACMQLCARLTKTHILAVQFLSNDGLAALFSLPKRCFFPGFDTLASAIIRHLLEDPQTLQSAMELEIRQSLTGNLSRHGSRLSPSYFLTSMAPMILRDPATFMKAAAAVCQLDSYGGRMNIVLSKEKEKEKSRALSSDSALPSNDSIRISENRSSDTPSKCSRIHKKVPANLSQVIDQLLEIVMSYSSLAKHAENANFSTNMDVDEPAAKEKGKSKVDEIKVDLSEKSASSVKTSFVLKMLSDILLMYVHAVGVILRRDADICQLRGSDQADEATQTGVVCYVLRHLLPLSSDKGGEISDDWNGQLAEKASWFLVVLCGRSSEGRRRVISELVKAFSSFSNMESNSFISSIVPNKDVIAFSDLVYSILSKNSSSNLPSSGCSPDIAKAMIDGGIMQSLTNTLQAIDLDHPDAPKVVNLILKSLEILTRAANINDQLYKSDVGNKKKPSGLTGRSEYSTNNIPEREVEHDQTLASENVVDTVNTGEHQVQRSQDPEHQDDTANQPMQQDTRDGREDNFTTGLQVVHDVEFMHNGIDEQDILNNGDGVSMSLRVDHHTDDDMALEDDDMGEDAEDEDEDDEDDEDIAEEGAALMSLGDTDAEDHADDYNDEMMDDDDDFLENRVIEVRWREGFTGLNRFRLLRGSADASRFADIAAEPFEGVNSDDLFHFRRPLGIERRRNSGRGFLDRTFPESGVFLHPLLIRPSQSSGDFGLSSWPSAGIINRDLAGVSGEGFEPGFPSDYSGASLFGDRLVGAVPPPLIEFPLGIDQLHVGGRRGPNDGRWSDDGQPQLPSGQAAVIAQAVEDQFVCQLRRMTPDDNLPVQRQLDVSQENQQVNILQSVTAHPLVDVDDNARQQNVSQNHEIGLVSESDHQQGNLQQGSPLLPSVSHGIINIESAVAIAEDISRAPNSTSPLLHESMHIEEGDASTCGLDTISGLDAIYFPNTNIQIQEASQINDDLQNSEHHNRCIDEPLGTDSHSSSHAVIDSGTTTTGLSDGHAVSFHADADVNMSNRDATVNQGGSIFDNEDETFARHANSEIPQELNQVDSTNINTTSTSNSIDPTFLEALPENLRAEVLASQQTSQQVQSVPDATHAPPPEEIDPEFLAALPPDIQAEVLAQQRAQRFLHSQQAEGPVDMDNASILATFPPDLREEVLLTSPDTVLSSLPSNFLAEAQILRDRTASHYHTHNNLFGGSHRLGARRLAVDRQVIDRVGSTIRRRVASAVESNLAVKEVHGNALMDANALSALVRLLRLAQPLGKGLLQRLMLNLCAHTATRAILVRLLLDMINLEVEEFVSISSRSSYRLFGSQSNVVCGLSQPSNGLPPLVSRRILEILTYLATNHFSVSNLLFYFDSSSLAFKYPSSTLLDQTVNKGKEKISDAMVTSNLLDSSLKEHRPLLLFLKLLNRPLFLRSSVHLEQAMCLLQVVIDNAVSNLHQQPPSLPSTGNSDYHHDNVSTGVSSESQNSIHDERVKKTTNGYAEAAEPFPSGKKRVNRFDIILELPQCDLHNLCSLLALEGLSEKVYNIAAEVVKKLAFAATLHQKFFSEELANLAKDLSGSAVNDLIKLKNTEMLGLNSGSMTGTAILRILRTLSTLTGESKDQDALSEQKNQSILWNLNITLEPLWQELSDCISATETLLGQNLNLSSLLPRTGAEDLVGASSSLSQPLPSGTQKLLPYIEAFFVLCEKLQISQSVTQSDVNATASEVKEFGGGSSSPSTNYGGIGTMTFARVVEKHRRLLNAFIRQNSGLLEKSLSMMLKFPRLIDFDNKRSYFRSRIRQKHDQHPSAPLRISVRRAYVLEDSYNQLRMRPKQDLKGRLTVQFQGEEGIDAGGLTREWYQLLSRVIFDKGALLFTTVGNNATFQPNPNSVYQTEHLSYFKFVGRVVAKALFDSQLLDVYFTRSFYKHILGVKVTYHDIEAVDPDYYKNLKWMLENDVSDVPDLTFSMDADEEKHILYEKTEVTDYELKPGGRNIRVTEDTKHEYIDLVAEHILSTAIRPQINSFLEGFNELIPGELISIFNDKELELLISGLPEIDFDDLKTNTEYTGYTAASSLVQWFWDVVGAFSKEDMARFLQFVTGTSKVPLEGFNALQGISGPQRFQIHKAYGAPERLPSAHTCFNQLDLPEYTSKTQLEERLLLAIHEASEGFGFG</sequence>
<evidence type="ECO:0000256" key="3">
    <source>
        <dbReference type="ARBA" id="ARBA00012485"/>
    </source>
</evidence>
<keyword evidence="12" id="KW-1185">Reference proteome</keyword>
<dbReference type="InterPro" id="IPR010309">
    <property type="entry name" value="E3_Ub_ligase_DUF908"/>
</dbReference>
<reference evidence="12" key="1">
    <citation type="journal article" date="2016" name="Nature">
        <title>The genome of the seagrass Zostera marina reveals angiosperm adaptation to the sea.</title>
        <authorList>
            <person name="Olsen J.L."/>
            <person name="Rouze P."/>
            <person name="Verhelst B."/>
            <person name="Lin Y.-C."/>
            <person name="Bayer T."/>
            <person name="Collen J."/>
            <person name="Dattolo E."/>
            <person name="De Paoli E."/>
            <person name="Dittami S."/>
            <person name="Maumus F."/>
            <person name="Michel G."/>
            <person name="Kersting A."/>
            <person name="Lauritano C."/>
            <person name="Lohaus R."/>
            <person name="Toepel M."/>
            <person name="Tonon T."/>
            <person name="Vanneste K."/>
            <person name="Amirebrahimi M."/>
            <person name="Brakel J."/>
            <person name="Bostroem C."/>
            <person name="Chovatia M."/>
            <person name="Grimwood J."/>
            <person name="Jenkins J.W."/>
            <person name="Jueterbock A."/>
            <person name="Mraz A."/>
            <person name="Stam W.T."/>
            <person name="Tice H."/>
            <person name="Bornberg-Bauer E."/>
            <person name="Green P.J."/>
            <person name="Pearson G.A."/>
            <person name="Procaccini G."/>
            <person name="Duarte C.M."/>
            <person name="Schmutz J."/>
            <person name="Reusch T.B.H."/>
            <person name="Van de Peer Y."/>
        </authorList>
    </citation>
    <scope>NUCLEOTIDE SEQUENCE [LARGE SCALE GENOMIC DNA]</scope>
    <source>
        <strain evidence="12">cv. Finnish</strain>
    </source>
</reference>
<dbReference type="SUPFAM" id="SSF56204">
    <property type="entry name" value="Hect, E3 ligase catalytic domain"/>
    <property type="match status" value="1"/>
</dbReference>
<feature type="region of interest" description="Disordered" evidence="8">
    <location>
        <begin position="2085"/>
        <end position="2115"/>
    </location>
</feature>
<dbReference type="InterPro" id="IPR050409">
    <property type="entry name" value="E3_ubiq-protein_ligase"/>
</dbReference>
<dbReference type="InterPro" id="IPR016024">
    <property type="entry name" value="ARM-type_fold"/>
</dbReference>
<feature type="region of interest" description="Disordered" evidence="8">
    <location>
        <begin position="1726"/>
        <end position="1762"/>
    </location>
</feature>
<dbReference type="Pfam" id="PF00632">
    <property type="entry name" value="HECT"/>
    <property type="match status" value="1"/>
</dbReference>
<dbReference type="EC" id="2.3.2.26" evidence="3"/>
<feature type="region of interest" description="Disordered" evidence="8">
    <location>
        <begin position="2039"/>
        <end position="2072"/>
    </location>
</feature>
<dbReference type="UniPathway" id="UPA00143"/>
<evidence type="ECO:0000256" key="4">
    <source>
        <dbReference type="ARBA" id="ARBA00022679"/>
    </source>
</evidence>
<dbReference type="InterPro" id="IPR009060">
    <property type="entry name" value="UBA-like_sf"/>
</dbReference>
<dbReference type="PANTHER" id="PTHR11254:SF67">
    <property type="entry name" value="E3 UBIQUITIN-PROTEIN LIGASE HUWE1"/>
    <property type="match status" value="1"/>
</dbReference>
<dbReference type="GO" id="GO:0005737">
    <property type="term" value="C:cytoplasm"/>
    <property type="evidence" value="ECO:0000318"/>
    <property type="project" value="GO_Central"/>
</dbReference>
<feature type="region of interest" description="Disordered" evidence="8">
    <location>
        <begin position="3039"/>
        <end position="3069"/>
    </location>
</feature>
<dbReference type="FunFam" id="3.90.1750.10:FF:000003">
    <property type="entry name" value="E3 ubiquitin-protein ligase UPL1"/>
    <property type="match status" value="1"/>
</dbReference>
<dbReference type="InterPro" id="IPR035983">
    <property type="entry name" value="Hect_E3_ubiquitin_ligase"/>
</dbReference>
<evidence type="ECO:0000256" key="2">
    <source>
        <dbReference type="ARBA" id="ARBA00004906"/>
    </source>
</evidence>